<evidence type="ECO:0000313" key="1">
    <source>
        <dbReference type="EMBL" id="GJE75827.1"/>
    </source>
</evidence>
<accession>A0ABQ4UXM7</accession>
<name>A0ABQ4UXM7_9HYPH</name>
<dbReference type="EMBL" id="BPRE01000006">
    <property type="protein sequence ID" value="GJE75827.1"/>
    <property type="molecule type" value="Genomic_DNA"/>
</dbReference>
<proteinExistence type="predicted"/>
<dbReference type="Proteomes" id="UP001055093">
    <property type="component" value="Unassembled WGS sequence"/>
</dbReference>
<keyword evidence="2" id="KW-1185">Reference proteome</keyword>
<protein>
    <submittedName>
        <fullName evidence="1">Uncharacterized protein</fullName>
    </submittedName>
</protein>
<gene>
    <name evidence="1" type="ORF">BGCPKDLD_2414</name>
</gene>
<organism evidence="1 2">
    <name type="scientific">Methylorubrum suomiense</name>
    <dbReference type="NCBI Taxonomy" id="144191"/>
    <lineage>
        <taxon>Bacteria</taxon>
        <taxon>Pseudomonadati</taxon>
        <taxon>Pseudomonadota</taxon>
        <taxon>Alphaproteobacteria</taxon>
        <taxon>Hyphomicrobiales</taxon>
        <taxon>Methylobacteriaceae</taxon>
        <taxon>Methylorubrum</taxon>
    </lineage>
</organism>
<evidence type="ECO:0000313" key="2">
    <source>
        <dbReference type="Proteomes" id="UP001055093"/>
    </source>
</evidence>
<reference evidence="1" key="1">
    <citation type="journal article" date="2021" name="Front. Microbiol.">
        <title>Comprehensive Comparative Genomics and Phenotyping of Methylobacterium Species.</title>
        <authorList>
            <person name="Alessa O."/>
            <person name="Ogura Y."/>
            <person name="Fujitani Y."/>
            <person name="Takami H."/>
            <person name="Hayashi T."/>
            <person name="Sahin N."/>
            <person name="Tani A."/>
        </authorList>
    </citation>
    <scope>NUCLEOTIDE SEQUENCE</scope>
    <source>
        <strain evidence="1">DSM 14458</strain>
    </source>
</reference>
<sequence length="484" mass="49964">MPISNDTLRTGPGFSLRGWRGLGPAALALSLASLPLRAEPFRPVPRGDGAPLEVLDGPIPGRIRDGLAILTPGGIVMSKGLSPFDASMAGIKNPDAIMLGVGNRISFCPALSCIRGPADGRIDPAFFDHQRTSLLISARTKLDNAAEEQTLAVTTTIGTGRQKAWAARTPFGLGDNVSNGNATYRVVQAGTSGPRNPLPPSRPASAPFTVTDGSVTWLWINDAHIAAKVGSYFETEVVEGAGAAWNAAFNYHLLTPPIVGGFYPNVEFDYGNDSGRDCPLGIDCTNLRVAASGKSITTNLAIVGNETAANGYSTLWGMRLNGDGLASQSAIEVDAASPVGIGFGLSGLGGQSHAIATIQDSSTGPVSYLVSGAHTTASFLDDSSAPVSLSIGGAKSVAGIREGSRSPTGIALQGSYGVAQISGNGWSVDPRGRITTRGGVVESAPATPASSAAPCTVGERAWDAQFEYRCVAANRWKRAALQDF</sequence>
<comment type="caution">
    <text evidence="1">The sequence shown here is derived from an EMBL/GenBank/DDBJ whole genome shotgun (WGS) entry which is preliminary data.</text>
</comment>
<reference evidence="1" key="2">
    <citation type="submission" date="2021-08" db="EMBL/GenBank/DDBJ databases">
        <authorList>
            <person name="Tani A."/>
            <person name="Ola A."/>
            <person name="Ogura Y."/>
            <person name="Katsura K."/>
            <person name="Hayashi T."/>
        </authorList>
    </citation>
    <scope>NUCLEOTIDE SEQUENCE</scope>
    <source>
        <strain evidence="1">DSM 14458</strain>
    </source>
</reference>